<dbReference type="InterPro" id="IPR008516">
    <property type="entry name" value="Na/K-Atpase_Interacting"/>
</dbReference>
<keyword evidence="5 7" id="KW-1133">Transmembrane helix</keyword>
<dbReference type="AlphaFoldDB" id="A0A8C4X1M4"/>
<evidence type="ECO:0000256" key="4">
    <source>
        <dbReference type="ARBA" id="ARBA00022692"/>
    </source>
</evidence>
<accession>A0A8C4X1M4</accession>
<dbReference type="Proteomes" id="UP000694388">
    <property type="component" value="Unplaced"/>
</dbReference>
<evidence type="ECO:0000256" key="5">
    <source>
        <dbReference type="ARBA" id="ARBA00022989"/>
    </source>
</evidence>
<name>A0A8C4X1M4_EPTBU</name>
<dbReference type="Pfam" id="PF05640">
    <property type="entry name" value="NKAIN"/>
    <property type="match status" value="1"/>
</dbReference>
<dbReference type="GO" id="GO:0005886">
    <property type="term" value="C:plasma membrane"/>
    <property type="evidence" value="ECO:0007669"/>
    <property type="project" value="UniProtKB-SubCell"/>
</dbReference>
<dbReference type="PANTHER" id="PTHR13084:SF6">
    <property type="entry name" value="SODIUM_POTASSIUM-TRANSPORTING ATPASE SUBUNIT BETA-1-INTERACTING PROTEIN"/>
    <property type="match status" value="1"/>
</dbReference>
<evidence type="ECO:0000256" key="6">
    <source>
        <dbReference type="ARBA" id="ARBA00023136"/>
    </source>
</evidence>
<proteinExistence type="inferred from homology"/>
<evidence type="ECO:0000313" key="9">
    <source>
        <dbReference type="Proteomes" id="UP000694388"/>
    </source>
</evidence>
<evidence type="ECO:0000256" key="3">
    <source>
        <dbReference type="ARBA" id="ARBA00022475"/>
    </source>
</evidence>
<comment type="caution">
    <text evidence="7">Lacks conserved residue(s) required for the propagation of feature annotation.</text>
</comment>
<sequence>LERQVFDFMGYQWSPILSNFIHILVLVLGVFGTMQYRLRYLIAYAVWMVLWITWNAFLICFYLEVGGLSKVGHCFLKFVISVHSWTVRGDARMRAKRFGSCPDPYPAYQWDTKSELFSLAEVCSPLSHILDF</sequence>
<protein>
    <recommendedName>
        <fullName evidence="7">Sodium/potassium-transporting ATPase subunit beta-1-interacting protein</fullName>
        <shortName evidence="7">Na(+)/K(+)-transporting ATPase subunit beta-1-interacting protein</shortName>
    </recommendedName>
</protein>
<evidence type="ECO:0000256" key="2">
    <source>
        <dbReference type="ARBA" id="ARBA00006364"/>
    </source>
</evidence>
<feature type="transmembrane region" description="Helical" evidence="7">
    <location>
        <begin position="16"/>
        <end position="34"/>
    </location>
</feature>
<evidence type="ECO:0000256" key="1">
    <source>
        <dbReference type="ARBA" id="ARBA00004651"/>
    </source>
</evidence>
<dbReference type="GeneTree" id="ENSGT00940000157989"/>
<keyword evidence="9" id="KW-1185">Reference proteome</keyword>
<dbReference type="PANTHER" id="PTHR13084">
    <property type="entry name" value="T-CELL LYMPHOMA BREAKPOINT-ASSOCIATED TARGET 1-RELATED"/>
    <property type="match status" value="1"/>
</dbReference>
<organism evidence="8 9">
    <name type="scientific">Eptatretus burgeri</name>
    <name type="common">Inshore hagfish</name>
    <dbReference type="NCBI Taxonomy" id="7764"/>
    <lineage>
        <taxon>Eukaryota</taxon>
        <taxon>Metazoa</taxon>
        <taxon>Chordata</taxon>
        <taxon>Craniata</taxon>
        <taxon>Vertebrata</taxon>
        <taxon>Cyclostomata</taxon>
        <taxon>Myxini</taxon>
        <taxon>Myxiniformes</taxon>
        <taxon>Myxinidae</taxon>
        <taxon>Eptatretinae</taxon>
        <taxon>Eptatretus</taxon>
    </lineage>
</organism>
<reference evidence="8" key="1">
    <citation type="submission" date="2025-08" db="UniProtKB">
        <authorList>
            <consortium name="Ensembl"/>
        </authorList>
    </citation>
    <scope>IDENTIFICATION</scope>
</reference>
<comment type="subcellular location">
    <subcellularLocation>
        <location evidence="1 7">Cell membrane</location>
        <topology evidence="1 7">Multi-pass membrane protein</topology>
    </subcellularLocation>
</comment>
<dbReference type="GO" id="GO:0002028">
    <property type="term" value="P:regulation of sodium ion transport"/>
    <property type="evidence" value="ECO:0007669"/>
    <property type="project" value="UniProtKB-UniRule"/>
</dbReference>
<keyword evidence="3 7" id="KW-1003">Cell membrane</keyword>
<evidence type="ECO:0000313" key="8">
    <source>
        <dbReference type="Ensembl" id="ENSEBUP00000026825.1"/>
    </source>
</evidence>
<comment type="similarity">
    <text evidence="2 7">Belongs to the NKAIN family.</text>
</comment>
<feature type="transmembrane region" description="Helical" evidence="7">
    <location>
        <begin position="41"/>
        <end position="64"/>
    </location>
</feature>
<keyword evidence="4 7" id="KW-0812">Transmembrane</keyword>
<evidence type="ECO:0000256" key="7">
    <source>
        <dbReference type="RuleBase" id="RU368041"/>
    </source>
</evidence>
<keyword evidence="6 7" id="KW-0472">Membrane</keyword>
<reference evidence="8" key="2">
    <citation type="submission" date="2025-09" db="UniProtKB">
        <authorList>
            <consortium name="Ensembl"/>
        </authorList>
    </citation>
    <scope>IDENTIFICATION</scope>
</reference>
<dbReference type="Ensembl" id="ENSEBUT00000027401.1">
    <property type="protein sequence ID" value="ENSEBUP00000026825.1"/>
    <property type="gene ID" value="ENSEBUG00000016513.1"/>
</dbReference>